<dbReference type="InterPro" id="IPR029066">
    <property type="entry name" value="PLP-binding_barrel"/>
</dbReference>
<feature type="domain" description="D-serine dehydratase-like" evidence="12">
    <location>
        <begin position="264"/>
        <end position="362"/>
    </location>
</feature>
<comment type="catalytic activity">
    <reaction evidence="8">
        <text>D-serine = pyruvate + NH4(+)</text>
        <dbReference type="Rhea" id="RHEA:13977"/>
        <dbReference type="ChEBI" id="CHEBI:15361"/>
        <dbReference type="ChEBI" id="CHEBI:28938"/>
        <dbReference type="ChEBI" id="CHEBI:35247"/>
        <dbReference type="EC" id="4.3.1.18"/>
    </reaction>
    <physiologicalReaction direction="left-to-right" evidence="8">
        <dbReference type="Rhea" id="RHEA:13978"/>
    </physiologicalReaction>
</comment>
<evidence type="ECO:0000256" key="4">
    <source>
        <dbReference type="ARBA" id="ARBA00022723"/>
    </source>
</evidence>
<evidence type="ECO:0000313" key="13">
    <source>
        <dbReference type="EMBL" id="KAK7083660.1"/>
    </source>
</evidence>
<evidence type="ECO:0000256" key="6">
    <source>
        <dbReference type="ARBA" id="ARBA00022898"/>
    </source>
</evidence>
<dbReference type="FunFam" id="3.20.20.10:FF:000016">
    <property type="entry name" value="D-serine dehydratase"/>
    <property type="match status" value="1"/>
</dbReference>
<evidence type="ECO:0000256" key="3">
    <source>
        <dbReference type="ARBA" id="ARBA00005323"/>
    </source>
</evidence>
<keyword evidence="4" id="KW-0479">Metal-binding</keyword>
<evidence type="ECO:0000256" key="11">
    <source>
        <dbReference type="ARBA" id="ARBA00075219"/>
    </source>
</evidence>
<comment type="cofactor">
    <cofactor evidence="2">
        <name>Zn(2+)</name>
        <dbReference type="ChEBI" id="CHEBI:29105"/>
    </cofactor>
</comment>
<dbReference type="Pfam" id="PF14031">
    <property type="entry name" value="D-ser_dehydrat"/>
    <property type="match status" value="1"/>
</dbReference>
<proteinExistence type="inferred from homology"/>
<dbReference type="Pfam" id="PF01168">
    <property type="entry name" value="Ala_racemase_N"/>
    <property type="match status" value="1"/>
</dbReference>
<keyword evidence="6" id="KW-0663">Pyridoxal phosphate</keyword>
<organism evidence="13 14">
    <name type="scientific">Halocaridina rubra</name>
    <name type="common">Hawaiian red shrimp</name>
    <dbReference type="NCBI Taxonomy" id="373956"/>
    <lineage>
        <taxon>Eukaryota</taxon>
        <taxon>Metazoa</taxon>
        <taxon>Ecdysozoa</taxon>
        <taxon>Arthropoda</taxon>
        <taxon>Crustacea</taxon>
        <taxon>Multicrustacea</taxon>
        <taxon>Malacostraca</taxon>
        <taxon>Eumalacostraca</taxon>
        <taxon>Eucarida</taxon>
        <taxon>Decapoda</taxon>
        <taxon>Pleocyemata</taxon>
        <taxon>Caridea</taxon>
        <taxon>Atyoidea</taxon>
        <taxon>Atyidae</taxon>
        <taxon>Halocaridina</taxon>
    </lineage>
</organism>
<evidence type="ECO:0000313" key="14">
    <source>
        <dbReference type="Proteomes" id="UP001381693"/>
    </source>
</evidence>
<evidence type="ECO:0000256" key="5">
    <source>
        <dbReference type="ARBA" id="ARBA00022833"/>
    </source>
</evidence>
<dbReference type="EC" id="4.3.1.18" evidence="9"/>
<sequence>MTNSKVGHRIEELTTPAFLLDLVKVKSNCQGMLETCKAMGVSLRAQTKTHKTVEGAVLQTGGSRKGIVTSTIDECEFYADHGFDDILYGYPLIAHHMPRISALTRRLEKFHVMVDSKLAVETLIASQPPTGKTWSVFLKVDCGNNRAGVWWEDEESIILAHQLGSYSSLITFRGLYVHCGNSYYAKTDVEVEKVRDENIERLLNFVDRVKERGVTCETIGIGSTPSCKKPSDNMKKLDELHPGNYVFLDVQQSTLGSCIVDEIACRVATRIIGHYPKRNQMLIDCGFTGLTKQGEGMLVTGYGIIRDNPNLKICNMTQEIGYIEPLKGKLDFEKYPVGSLLFIFPWHSCATAAMHSVYYVIEEDKVVAEWKPTRGW</sequence>
<gene>
    <name evidence="13" type="ORF">SK128_013971</name>
</gene>
<comment type="similarity">
    <text evidence="3">Belongs to the DSD1 family.</text>
</comment>
<dbReference type="EMBL" id="JAXCGZ010002696">
    <property type="protein sequence ID" value="KAK7083660.1"/>
    <property type="molecule type" value="Genomic_DNA"/>
</dbReference>
<evidence type="ECO:0000256" key="7">
    <source>
        <dbReference type="ARBA" id="ARBA00023239"/>
    </source>
</evidence>
<dbReference type="AlphaFoldDB" id="A0AAN8XSW8"/>
<evidence type="ECO:0000256" key="8">
    <source>
        <dbReference type="ARBA" id="ARBA00051198"/>
    </source>
</evidence>
<evidence type="ECO:0000256" key="10">
    <source>
        <dbReference type="ARBA" id="ARBA00069616"/>
    </source>
</evidence>
<reference evidence="13 14" key="1">
    <citation type="submission" date="2023-11" db="EMBL/GenBank/DDBJ databases">
        <title>Halocaridina rubra genome assembly.</title>
        <authorList>
            <person name="Smith C."/>
        </authorList>
    </citation>
    <scope>NUCLEOTIDE SEQUENCE [LARGE SCALE GENOMIC DNA]</scope>
    <source>
        <strain evidence="13">EP-1</strain>
        <tissue evidence="13">Whole</tissue>
    </source>
</reference>
<evidence type="ECO:0000259" key="12">
    <source>
        <dbReference type="SMART" id="SM01119"/>
    </source>
</evidence>
<evidence type="ECO:0000256" key="2">
    <source>
        <dbReference type="ARBA" id="ARBA00001947"/>
    </source>
</evidence>
<dbReference type="InterPro" id="IPR051466">
    <property type="entry name" value="D-amino_acid_metab_enzyme"/>
</dbReference>
<dbReference type="Proteomes" id="UP001381693">
    <property type="component" value="Unassembled WGS sequence"/>
</dbReference>
<comment type="cofactor">
    <cofactor evidence="1">
        <name>pyridoxal 5'-phosphate</name>
        <dbReference type="ChEBI" id="CHEBI:597326"/>
    </cofactor>
</comment>
<keyword evidence="5" id="KW-0862">Zinc</keyword>
<dbReference type="Gene3D" id="2.40.37.20">
    <property type="entry name" value="D-serine dehydratase-like domain"/>
    <property type="match status" value="1"/>
</dbReference>
<dbReference type="SMART" id="SM01119">
    <property type="entry name" value="D-ser_dehydrat"/>
    <property type="match status" value="1"/>
</dbReference>
<dbReference type="Gene3D" id="3.20.20.10">
    <property type="entry name" value="Alanine racemase"/>
    <property type="match status" value="1"/>
</dbReference>
<dbReference type="GO" id="GO:0008721">
    <property type="term" value="F:D-serine ammonia-lyase activity"/>
    <property type="evidence" value="ECO:0007669"/>
    <property type="project" value="UniProtKB-EC"/>
</dbReference>
<protein>
    <recommendedName>
        <fullName evidence="10">D-serine dehydratase</fullName>
        <ecNumber evidence="9">4.3.1.18</ecNumber>
    </recommendedName>
    <alternativeName>
        <fullName evidence="11">D-serine deaminase</fullName>
    </alternativeName>
</protein>
<dbReference type="InterPro" id="IPR042208">
    <property type="entry name" value="D-ser_dehydrat-like_sf"/>
</dbReference>
<dbReference type="InterPro" id="IPR001608">
    <property type="entry name" value="Ala_racemase_N"/>
</dbReference>
<dbReference type="GO" id="GO:0046872">
    <property type="term" value="F:metal ion binding"/>
    <property type="evidence" value="ECO:0007669"/>
    <property type="project" value="UniProtKB-KW"/>
</dbReference>
<keyword evidence="7" id="KW-0456">Lyase</keyword>
<dbReference type="SUPFAM" id="SSF51419">
    <property type="entry name" value="PLP-binding barrel"/>
    <property type="match status" value="1"/>
</dbReference>
<comment type="caution">
    <text evidence="13">The sequence shown here is derived from an EMBL/GenBank/DDBJ whole genome shotgun (WGS) entry which is preliminary data.</text>
</comment>
<dbReference type="GO" id="GO:0036088">
    <property type="term" value="P:D-serine catabolic process"/>
    <property type="evidence" value="ECO:0007669"/>
    <property type="project" value="TreeGrafter"/>
</dbReference>
<evidence type="ECO:0000256" key="9">
    <source>
        <dbReference type="ARBA" id="ARBA00066349"/>
    </source>
</evidence>
<evidence type="ECO:0000256" key="1">
    <source>
        <dbReference type="ARBA" id="ARBA00001933"/>
    </source>
</evidence>
<name>A0AAN8XSW8_HALRR</name>
<dbReference type="InterPro" id="IPR026956">
    <property type="entry name" value="D-ser_dehydrat-like_dom"/>
</dbReference>
<dbReference type="PANTHER" id="PTHR28004">
    <property type="entry name" value="ZGC:162816-RELATED"/>
    <property type="match status" value="1"/>
</dbReference>
<accession>A0AAN8XSW8</accession>
<keyword evidence="14" id="KW-1185">Reference proteome</keyword>
<dbReference type="PANTHER" id="PTHR28004:SF2">
    <property type="entry name" value="D-SERINE DEHYDRATASE"/>
    <property type="match status" value="1"/>
</dbReference>